<reference evidence="1 2" key="1">
    <citation type="submission" date="2019-08" db="EMBL/GenBank/DDBJ databases">
        <authorList>
            <person name="Alioto T."/>
            <person name="Alioto T."/>
            <person name="Gomez Garrido J."/>
        </authorList>
    </citation>
    <scope>NUCLEOTIDE SEQUENCE [LARGE SCALE GENOMIC DNA]</scope>
</reference>
<evidence type="ECO:0000313" key="2">
    <source>
        <dbReference type="Proteomes" id="UP000325440"/>
    </source>
</evidence>
<name>A0A5E4N187_9HEMI</name>
<sequence length="154" mass="17529">MFVVHVASKWVRIFFECVTSVYTTAGVNKGIAGSTHVYSVDNDASDNKRNDECSDIHITITTRSETIIAIPIKAADANNKNKRYLIKDLYCASVVRKVDNGHTPLVCAMNVVKQKIYARDLNKFGYETEFNYQVYIERRQETNKVRVDEITSIV</sequence>
<dbReference type="AlphaFoldDB" id="A0A5E4N187"/>
<organism evidence="1 2">
    <name type="scientific">Cinara cedri</name>
    <dbReference type="NCBI Taxonomy" id="506608"/>
    <lineage>
        <taxon>Eukaryota</taxon>
        <taxon>Metazoa</taxon>
        <taxon>Ecdysozoa</taxon>
        <taxon>Arthropoda</taxon>
        <taxon>Hexapoda</taxon>
        <taxon>Insecta</taxon>
        <taxon>Pterygota</taxon>
        <taxon>Neoptera</taxon>
        <taxon>Paraneoptera</taxon>
        <taxon>Hemiptera</taxon>
        <taxon>Sternorrhyncha</taxon>
        <taxon>Aphidomorpha</taxon>
        <taxon>Aphidoidea</taxon>
        <taxon>Aphididae</taxon>
        <taxon>Lachninae</taxon>
        <taxon>Cinara</taxon>
    </lineage>
</organism>
<keyword evidence="2" id="KW-1185">Reference proteome</keyword>
<dbReference type="EMBL" id="CABPRJ010001444">
    <property type="protein sequence ID" value="VVC37279.1"/>
    <property type="molecule type" value="Genomic_DNA"/>
</dbReference>
<dbReference type="Proteomes" id="UP000325440">
    <property type="component" value="Unassembled WGS sequence"/>
</dbReference>
<evidence type="ECO:0000313" key="1">
    <source>
        <dbReference type="EMBL" id="VVC37279.1"/>
    </source>
</evidence>
<proteinExistence type="predicted"/>
<protein>
    <submittedName>
        <fullName evidence="1">Uncharacterized protein</fullName>
    </submittedName>
</protein>
<gene>
    <name evidence="1" type="ORF">CINCED_3A014124</name>
</gene>
<accession>A0A5E4N187</accession>